<dbReference type="EMBL" id="MU006778">
    <property type="protein sequence ID" value="KAF2644838.1"/>
    <property type="molecule type" value="Genomic_DNA"/>
</dbReference>
<evidence type="ECO:0000313" key="3">
    <source>
        <dbReference type="EMBL" id="KAF2644838.1"/>
    </source>
</evidence>
<keyword evidence="4" id="KW-1185">Reference proteome</keyword>
<evidence type="ECO:0000256" key="2">
    <source>
        <dbReference type="SAM" id="Phobius"/>
    </source>
</evidence>
<dbReference type="AlphaFoldDB" id="A0A6A6SEJ5"/>
<accession>A0A6A6SEJ5</accession>
<gene>
    <name evidence="3" type="ORF">P280DRAFT_390423</name>
</gene>
<evidence type="ECO:0000256" key="1">
    <source>
        <dbReference type="SAM" id="MobiDB-lite"/>
    </source>
</evidence>
<feature type="compositionally biased region" description="Polar residues" evidence="1">
    <location>
        <begin position="88"/>
        <end position="99"/>
    </location>
</feature>
<dbReference type="OrthoDB" id="5309803at2759"/>
<protein>
    <submittedName>
        <fullName evidence="3">Uncharacterized protein</fullName>
    </submittedName>
</protein>
<keyword evidence="2" id="KW-1133">Transmembrane helix</keyword>
<proteinExistence type="predicted"/>
<feature type="region of interest" description="Disordered" evidence="1">
    <location>
        <begin position="59"/>
        <end position="128"/>
    </location>
</feature>
<feature type="compositionally biased region" description="Basic and acidic residues" evidence="1">
    <location>
        <begin position="100"/>
        <end position="128"/>
    </location>
</feature>
<dbReference type="Proteomes" id="UP000799753">
    <property type="component" value="Unassembled WGS sequence"/>
</dbReference>
<reference evidence="3" key="1">
    <citation type="journal article" date="2020" name="Stud. Mycol.">
        <title>101 Dothideomycetes genomes: a test case for predicting lifestyles and emergence of pathogens.</title>
        <authorList>
            <person name="Haridas S."/>
            <person name="Albert R."/>
            <person name="Binder M."/>
            <person name="Bloem J."/>
            <person name="Labutti K."/>
            <person name="Salamov A."/>
            <person name="Andreopoulos B."/>
            <person name="Baker S."/>
            <person name="Barry K."/>
            <person name="Bills G."/>
            <person name="Bluhm B."/>
            <person name="Cannon C."/>
            <person name="Castanera R."/>
            <person name="Culley D."/>
            <person name="Daum C."/>
            <person name="Ezra D."/>
            <person name="Gonzalez J."/>
            <person name="Henrissat B."/>
            <person name="Kuo A."/>
            <person name="Liang C."/>
            <person name="Lipzen A."/>
            <person name="Lutzoni F."/>
            <person name="Magnuson J."/>
            <person name="Mondo S."/>
            <person name="Nolan M."/>
            <person name="Ohm R."/>
            <person name="Pangilinan J."/>
            <person name="Park H.-J."/>
            <person name="Ramirez L."/>
            <person name="Alfaro M."/>
            <person name="Sun H."/>
            <person name="Tritt A."/>
            <person name="Yoshinaga Y."/>
            <person name="Zwiers L.-H."/>
            <person name="Turgeon B."/>
            <person name="Goodwin S."/>
            <person name="Spatafora J."/>
            <person name="Crous P."/>
            <person name="Grigoriev I."/>
        </authorList>
    </citation>
    <scope>NUCLEOTIDE SEQUENCE</scope>
    <source>
        <strain evidence="3">CBS 473.64</strain>
    </source>
</reference>
<name>A0A6A6SEJ5_9PLEO</name>
<sequence length="128" mass="14502">MGLLSILPEEYAFVETWVGRFFFIFGVITIGPWVFLMIYDFLLYLVRAATYEIPFVGGRARGKARPRAPSLTERPSGHRRKFSLARLANSQASTNSSRNLKTDAADSRSRNIQEENDGHTMEKKSAVE</sequence>
<keyword evidence="2" id="KW-0472">Membrane</keyword>
<organism evidence="3 4">
    <name type="scientific">Massarina eburnea CBS 473.64</name>
    <dbReference type="NCBI Taxonomy" id="1395130"/>
    <lineage>
        <taxon>Eukaryota</taxon>
        <taxon>Fungi</taxon>
        <taxon>Dikarya</taxon>
        <taxon>Ascomycota</taxon>
        <taxon>Pezizomycotina</taxon>
        <taxon>Dothideomycetes</taxon>
        <taxon>Pleosporomycetidae</taxon>
        <taxon>Pleosporales</taxon>
        <taxon>Massarineae</taxon>
        <taxon>Massarinaceae</taxon>
        <taxon>Massarina</taxon>
    </lineage>
</organism>
<evidence type="ECO:0000313" key="4">
    <source>
        <dbReference type="Proteomes" id="UP000799753"/>
    </source>
</evidence>
<feature type="transmembrane region" description="Helical" evidence="2">
    <location>
        <begin position="20"/>
        <end position="46"/>
    </location>
</feature>
<keyword evidence="2" id="KW-0812">Transmembrane</keyword>